<protein>
    <recommendedName>
        <fullName evidence="3">mannan endo-1,6-alpha-mannosidase</fullName>
        <ecNumber evidence="3">3.2.1.101</ecNumber>
    </recommendedName>
</protein>
<evidence type="ECO:0000256" key="5">
    <source>
        <dbReference type="ARBA" id="ARBA00022801"/>
    </source>
</evidence>
<keyword evidence="7 8" id="KW-0326">Glycosidase</keyword>
<dbReference type="EMBL" id="ML013993">
    <property type="protein sequence ID" value="RKO94922.1"/>
    <property type="molecule type" value="Genomic_DNA"/>
</dbReference>
<dbReference type="PANTHER" id="PTHR12145">
    <property type="entry name" value="MANNAN ENDO-1,6-ALPHA-MANNOSIDASE DCW1"/>
    <property type="match status" value="1"/>
</dbReference>
<feature type="non-terminal residue" evidence="9">
    <location>
        <position position="280"/>
    </location>
</feature>
<gene>
    <name evidence="8" type="ORF">CAUPRSCDRAFT_4570</name>
    <name evidence="9" type="ORF">CXG81DRAFT_222</name>
</gene>
<keyword evidence="4" id="KW-0732">Signal</keyword>
<dbReference type="EC" id="3.2.1.101" evidence="3"/>
<feature type="non-terminal residue" evidence="9">
    <location>
        <position position="1"/>
    </location>
</feature>
<evidence type="ECO:0000313" key="10">
    <source>
        <dbReference type="Proteomes" id="UP000268535"/>
    </source>
</evidence>
<dbReference type="GO" id="GO:0008496">
    <property type="term" value="F:mannan endo-1,6-alpha-mannosidase activity"/>
    <property type="evidence" value="ECO:0007669"/>
    <property type="project" value="UniProtKB-EC"/>
</dbReference>
<dbReference type="Gene3D" id="1.50.10.20">
    <property type="match status" value="1"/>
</dbReference>
<comment type="catalytic activity">
    <reaction evidence="1">
        <text>Random hydrolysis of (1-&gt;6)-alpha-D-mannosidic linkages in unbranched (1-&gt;6)-mannans.</text>
        <dbReference type="EC" id="3.2.1.101"/>
    </reaction>
</comment>
<dbReference type="OrthoDB" id="9984024at2759"/>
<dbReference type="PANTHER" id="PTHR12145:SF36">
    <property type="entry name" value="MANNAN ENDO-1,6-ALPHA-MANNOSIDASE DCW1"/>
    <property type="match status" value="1"/>
</dbReference>
<dbReference type="STRING" id="1555241.A0A4P9X473"/>
<dbReference type="AlphaFoldDB" id="A0A4P9X473"/>
<dbReference type="Pfam" id="PF03663">
    <property type="entry name" value="Glyco_hydro_76"/>
    <property type="match status" value="1"/>
</dbReference>
<evidence type="ECO:0000313" key="8">
    <source>
        <dbReference type="EMBL" id="RKO94922.1"/>
    </source>
</evidence>
<evidence type="ECO:0000256" key="7">
    <source>
        <dbReference type="ARBA" id="ARBA00023295"/>
    </source>
</evidence>
<dbReference type="InterPro" id="IPR008928">
    <property type="entry name" value="6-hairpin_glycosidase_sf"/>
</dbReference>
<keyword evidence="11" id="KW-1185">Reference proteome</keyword>
<evidence type="ECO:0000256" key="6">
    <source>
        <dbReference type="ARBA" id="ARBA00023180"/>
    </source>
</evidence>
<comment type="similarity">
    <text evidence="2">Belongs to the glycosyl hydrolase 76 family.</text>
</comment>
<sequence>DKTQLGKLSSGIVQRLVQSYSPNPTGAFPEAQVHWHESGIGWQAVFAHHTATGDGQFDDTVTGCLINGTYGTKADLLNGFDALSSMAGKWNDDIGWWGYALARGMEIFKDAGMPQTKVKWSVPVVRTFNQMNAQWDDQCGGGIYWSRNRQASADNQRLYKSSISNTLHILLGARLYAATGNSTYKSLSDRTYDWLVSSKMIDASGLIHDGTNVGACGAINRDTFSYTSGTMLSALGIFYQKTKDEKYRQQGAPLLAGALKAYVRNGILTEPCELTAEQCH</sequence>
<dbReference type="Proteomes" id="UP000274922">
    <property type="component" value="Unassembled WGS sequence"/>
</dbReference>
<name>A0A4P9X473_9FUNG</name>
<dbReference type="GO" id="GO:0009272">
    <property type="term" value="P:fungal-type cell wall biogenesis"/>
    <property type="evidence" value="ECO:0007669"/>
    <property type="project" value="TreeGrafter"/>
</dbReference>
<organism evidence="9 11">
    <name type="scientific">Caulochytrium protostelioides</name>
    <dbReference type="NCBI Taxonomy" id="1555241"/>
    <lineage>
        <taxon>Eukaryota</taxon>
        <taxon>Fungi</taxon>
        <taxon>Fungi incertae sedis</taxon>
        <taxon>Chytridiomycota</taxon>
        <taxon>Chytridiomycota incertae sedis</taxon>
        <taxon>Chytridiomycetes</taxon>
        <taxon>Caulochytriales</taxon>
        <taxon>Caulochytriaceae</taxon>
        <taxon>Caulochytrium</taxon>
    </lineage>
</organism>
<reference evidence="9" key="2">
    <citation type="submission" date="2018-04" db="EMBL/GenBank/DDBJ databases">
        <title>Leveraging single-cell genomics to expand the Fungal Tree of Life.</title>
        <authorList>
            <consortium name="DOE Joint Genome Institute"/>
            <person name="Ahrendt S.R."/>
            <person name="Quandt C.A."/>
            <person name="Ciobanu D."/>
            <person name="Clum A."/>
            <person name="Salamov A."/>
            <person name="Andreopoulos B."/>
            <person name="Cheng J.-F."/>
            <person name="Woyke T."/>
            <person name="Pelin A."/>
            <person name="Henrissat B."/>
            <person name="Benny G.L."/>
            <person name="Smith M.E."/>
            <person name="James T.Y."/>
            <person name="Grigoriev I.V."/>
        </authorList>
    </citation>
    <scope>NUCLEOTIDE SEQUENCE</scope>
    <source>
        <strain evidence="9">ATCC 52028</strain>
    </source>
</reference>
<evidence type="ECO:0000313" key="11">
    <source>
        <dbReference type="Proteomes" id="UP000274922"/>
    </source>
</evidence>
<dbReference type="InterPro" id="IPR014480">
    <property type="entry name" value="Mannan-1_6-alpha_mannosidase"/>
</dbReference>
<dbReference type="SUPFAM" id="SSF48208">
    <property type="entry name" value="Six-hairpin glycosidases"/>
    <property type="match status" value="1"/>
</dbReference>
<accession>A0A4P9X473</accession>
<reference evidence="8" key="3">
    <citation type="submission" date="2018-08" db="EMBL/GenBank/DDBJ databases">
        <title>Leveraging single-cell genomics to expand the Fungal Tree of Life.</title>
        <authorList>
            <consortium name="DOE Joint Genome Institute"/>
            <person name="Ahrendt S.R."/>
            <person name="Quandt C.A."/>
            <person name="Ciobanu D."/>
            <person name="Clum A."/>
            <person name="Salamov A."/>
            <person name="Andreopoulos B."/>
            <person name="Cheng J.-F."/>
            <person name="Woyke T."/>
            <person name="Pelin A."/>
            <person name="Henrissat B."/>
            <person name="Reynolds N."/>
            <person name="Benny G.L."/>
            <person name="Smith M.E."/>
            <person name="James T.Y."/>
            <person name="Grigoriev I.V."/>
        </authorList>
    </citation>
    <scope>NUCLEOTIDE SEQUENCE</scope>
    <source>
        <strain evidence="8">ATCC 52028</strain>
    </source>
</reference>
<keyword evidence="6" id="KW-0325">Glycoprotein</keyword>
<dbReference type="Proteomes" id="UP000268535">
    <property type="component" value="Unassembled WGS sequence"/>
</dbReference>
<evidence type="ECO:0000256" key="4">
    <source>
        <dbReference type="ARBA" id="ARBA00022729"/>
    </source>
</evidence>
<evidence type="ECO:0000256" key="1">
    <source>
        <dbReference type="ARBA" id="ARBA00001452"/>
    </source>
</evidence>
<evidence type="ECO:0000256" key="3">
    <source>
        <dbReference type="ARBA" id="ARBA00012350"/>
    </source>
</evidence>
<dbReference type="EMBL" id="ML014251">
    <property type="protein sequence ID" value="RKO99865.1"/>
    <property type="molecule type" value="Genomic_DNA"/>
</dbReference>
<reference evidence="10 11" key="1">
    <citation type="journal article" date="2018" name="Nat. Microbiol.">
        <title>Leveraging single-cell genomics to expand the fungal tree of life.</title>
        <authorList>
            <person name="Ahrendt S.R."/>
            <person name="Quandt C.A."/>
            <person name="Ciobanu D."/>
            <person name="Clum A."/>
            <person name="Salamov A."/>
            <person name="Andreopoulos B."/>
            <person name="Cheng J.F."/>
            <person name="Woyke T."/>
            <person name="Pelin A."/>
            <person name="Henrissat B."/>
            <person name="Reynolds N.K."/>
            <person name="Benny G.L."/>
            <person name="Smith M.E."/>
            <person name="James T.Y."/>
            <person name="Grigoriev I.V."/>
        </authorList>
    </citation>
    <scope>NUCLEOTIDE SEQUENCE [LARGE SCALE GENOMIC DNA]</scope>
    <source>
        <strain evidence="10 11">ATCC 52028</strain>
    </source>
</reference>
<evidence type="ECO:0000313" key="9">
    <source>
        <dbReference type="EMBL" id="RKO99865.1"/>
    </source>
</evidence>
<evidence type="ECO:0000256" key="2">
    <source>
        <dbReference type="ARBA" id="ARBA00009699"/>
    </source>
</evidence>
<proteinExistence type="inferred from homology"/>
<keyword evidence="5" id="KW-0378">Hydrolase</keyword>
<dbReference type="GO" id="GO:0016052">
    <property type="term" value="P:carbohydrate catabolic process"/>
    <property type="evidence" value="ECO:0007669"/>
    <property type="project" value="InterPro"/>
</dbReference>
<dbReference type="InterPro" id="IPR005198">
    <property type="entry name" value="Glyco_hydro_76"/>
</dbReference>